<dbReference type="SUPFAM" id="SSF56112">
    <property type="entry name" value="Protein kinase-like (PK-like)"/>
    <property type="match status" value="1"/>
</dbReference>
<dbReference type="Gene3D" id="3.90.1200.10">
    <property type="match status" value="1"/>
</dbReference>
<feature type="region of interest" description="Disordered" evidence="1">
    <location>
        <begin position="1"/>
        <end position="24"/>
    </location>
</feature>
<feature type="domain" description="Aminoglycoside phosphotransferase" evidence="2">
    <location>
        <begin position="82"/>
        <end position="323"/>
    </location>
</feature>
<reference evidence="3" key="1">
    <citation type="submission" date="2019-04" db="EMBL/GenBank/DDBJ databases">
        <title>Sequencing of skin fungus with MAO and IRED activity.</title>
        <authorList>
            <person name="Marsaioli A.J."/>
            <person name="Bonatto J.M.C."/>
            <person name="Reis Junior O."/>
        </authorList>
    </citation>
    <scope>NUCLEOTIDE SEQUENCE</scope>
    <source>
        <strain evidence="3">30M1</strain>
    </source>
</reference>
<name>A0A9P4W9U4_CURKU</name>
<dbReference type="InterPro" id="IPR002575">
    <property type="entry name" value="Aminoglycoside_PTrfase"/>
</dbReference>
<evidence type="ECO:0000313" key="4">
    <source>
        <dbReference type="Proteomes" id="UP000801428"/>
    </source>
</evidence>
<dbReference type="OrthoDB" id="10003767at2759"/>
<evidence type="ECO:0000313" key="3">
    <source>
        <dbReference type="EMBL" id="KAF3000955.1"/>
    </source>
</evidence>
<dbReference type="AlphaFoldDB" id="A0A9P4W9U4"/>
<keyword evidence="4" id="KW-1185">Reference proteome</keyword>
<dbReference type="EMBL" id="SWKU01000014">
    <property type="protein sequence ID" value="KAF3000955.1"/>
    <property type="molecule type" value="Genomic_DNA"/>
</dbReference>
<dbReference type="PANTHER" id="PTHR21310:SF51">
    <property type="entry name" value="AMINOGLYCOSIDE PHOSPHOTRANSFERASE DOMAIN-CONTAINING PROTEIN"/>
    <property type="match status" value="1"/>
</dbReference>
<evidence type="ECO:0000259" key="2">
    <source>
        <dbReference type="Pfam" id="PF01636"/>
    </source>
</evidence>
<dbReference type="PANTHER" id="PTHR21310">
    <property type="entry name" value="AMINOGLYCOSIDE PHOSPHOTRANSFERASE-RELATED-RELATED"/>
    <property type="match status" value="1"/>
</dbReference>
<organism evidence="3 4">
    <name type="scientific">Curvularia kusanoi</name>
    <name type="common">Cochliobolus kusanoi</name>
    <dbReference type="NCBI Taxonomy" id="90978"/>
    <lineage>
        <taxon>Eukaryota</taxon>
        <taxon>Fungi</taxon>
        <taxon>Dikarya</taxon>
        <taxon>Ascomycota</taxon>
        <taxon>Pezizomycotina</taxon>
        <taxon>Dothideomycetes</taxon>
        <taxon>Pleosporomycetidae</taxon>
        <taxon>Pleosporales</taxon>
        <taxon>Pleosporineae</taxon>
        <taxon>Pleosporaceae</taxon>
        <taxon>Curvularia</taxon>
    </lineage>
</organism>
<proteinExistence type="predicted"/>
<evidence type="ECO:0000256" key="1">
    <source>
        <dbReference type="SAM" id="MobiDB-lite"/>
    </source>
</evidence>
<dbReference type="InterPro" id="IPR051678">
    <property type="entry name" value="AGP_Transferase"/>
</dbReference>
<dbReference type="InterPro" id="IPR011009">
    <property type="entry name" value="Kinase-like_dom_sf"/>
</dbReference>
<dbReference type="Proteomes" id="UP000801428">
    <property type="component" value="Unassembled WGS sequence"/>
</dbReference>
<sequence>MQTQPPLEASQRPELSSDEANSDTEDNQAFSEVLALIQHEKIAAFCIETRGRIEPSFTDQFSSAQKQTATLEPIIFGSYHAVFPVKFEDGVRWVLKVSAVGTRDQFGSSSAAALKSEALTMRLIRKNTTISVPEVFSFDCSVGNILGVPFILMSFAEGVSAYDVWFDKTIVPETLQTHRSQILRDVAAAMVQLDQFAFKAGGAPIFGEDGSITDIGPMRSVDNRRMIERLDDDNNDSEMPLYYTSGPFFSPQEFYQHVLDGEEPDPDPFVNGIKSLLQLFLSWVPDCQTETPFVISHPDLNFQNILVSSEGRLQSLIDWDDVVAVPRSIGNENLPSFLTRDWDPAMYAWNEDMERGVEPRGCWEDSPETLQRHRREYQAYISSASGGEGAMTNLSLYVQNLVFAAGDTIVRFDIVKKFVDEIVPLALDLAEPDDRKKLAEQSDVFDIAMGLVEGTLEQSIIELLRRGFEALLSRA</sequence>
<dbReference type="Pfam" id="PF01636">
    <property type="entry name" value="APH"/>
    <property type="match status" value="1"/>
</dbReference>
<dbReference type="Gene3D" id="3.30.200.20">
    <property type="entry name" value="Phosphorylase Kinase, domain 1"/>
    <property type="match status" value="1"/>
</dbReference>
<protein>
    <recommendedName>
        <fullName evidence="2">Aminoglycoside phosphotransferase domain-containing protein</fullName>
    </recommendedName>
</protein>
<accession>A0A9P4W9U4</accession>
<comment type="caution">
    <text evidence="3">The sequence shown here is derived from an EMBL/GenBank/DDBJ whole genome shotgun (WGS) entry which is preliminary data.</text>
</comment>
<gene>
    <name evidence="3" type="ORF">E8E13_009115</name>
</gene>